<evidence type="ECO:0000256" key="1">
    <source>
        <dbReference type="SAM" id="SignalP"/>
    </source>
</evidence>
<name>A0ABD1YYZ2_9MARC</name>
<reference evidence="2 3" key="1">
    <citation type="submission" date="2024-09" db="EMBL/GenBank/DDBJ databases">
        <title>Chromosome-scale assembly of Riccia fluitans.</title>
        <authorList>
            <person name="Paukszto L."/>
            <person name="Sawicki J."/>
            <person name="Karawczyk K."/>
            <person name="Piernik-Szablinska J."/>
            <person name="Szczecinska M."/>
            <person name="Mazdziarz M."/>
        </authorList>
    </citation>
    <scope>NUCLEOTIDE SEQUENCE [LARGE SCALE GENOMIC DNA]</scope>
    <source>
        <strain evidence="2">Rf_01</strain>
        <tissue evidence="2">Aerial parts of the thallus</tissue>
    </source>
</reference>
<keyword evidence="1" id="KW-0732">Signal</keyword>
<dbReference type="EMBL" id="JBHFFA010000003">
    <property type="protein sequence ID" value="KAL2635723.1"/>
    <property type="molecule type" value="Genomic_DNA"/>
</dbReference>
<dbReference type="AlphaFoldDB" id="A0ABD1YYZ2"/>
<accession>A0ABD1YYZ2</accession>
<feature type="signal peptide" evidence="1">
    <location>
        <begin position="1"/>
        <end position="20"/>
    </location>
</feature>
<organism evidence="2 3">
    <name type="scientific">Riccia fluitans</name>
    <dbReference type="NCBI Taxonomy" id="41844"/>
    <lineage>
        <taxon>Eukaryota</taxon>
        <taxon>Viridiplantae</taxon>
        <taxon>Streptophyta</taxon>
        <taxon>Embryophyta</taxon>
        <taxon>Marchantiophyta</taxon>
        <taxon>Marchantiopsida</taxon>
        <taxon>Marchantiidae</taxon>
        <taxon>Marchantiales</taxon>
        <taxon>Ricciaceae</taxon>
        <taxon>Riccia</taxon>
    </lineage>
</organism>
<evidence type="ECO:0000313" key="3">
    <source>
        <dbReference type="Proteomes" id="UP001605036"/>
    </source>
</evidence>
<sequence length="85" mass="9146">MGWVGEGAWRWAMWAPCFRGTGTMFLGQNWVGRGKLVLTLHCRGHGSRILGHNRAGRGQDGMCAVSFGLGMGARSLGHEPHVVGV</sequence>
<evidence type="ECO:0000313" key="2">
    <source>
        <dbReference type="EMBL" id="KAL2635723.1"/>
    </source>
</evidence>
<protein>
    <submittedName>
        <fullName evidence="2">Uncharacterized protein</fullName>
    </submittedName>
</protein>
<comment type="caution">
    <text evidence="2">The sequence shown here is derived from an EMBL/GenBank/DDBJ whole genome shotgun (WGS) entry which is preliminary data.</text>
</comment>
<feature type="chain" id="PRO_5044840809" evidence="1">
    <location>
        <begin position="21"/>
        <end position="85"/>
    </location>
</feature>
<proteinExistence type="predicted"/>
<keyword evidence="3" id="KW-1185">Reference proteome</keyword>
<gene>
    <name evidence="2" type="ORF">R1flu_007202</name>
</gene>
<dbReference type="Proteomes" id="UP001605036">
    <property type="component" value="Unassembled WGS sequence"/>
</dbReference>